<protein>
    <submittedName>
        <fullName evidence="2">Beta-lactamase domain protein</fullName>
    </submittedName>
</protein>
<evidence type="ECO:0000313" key="2">
    <source>
        <dbReference type="EMBL" id="KZL86118.1"/>
    </source>
</evidence>
<dbReference type="STRING" id="1573173.A0A162NMT7"/>
<name>A0A162NMT7_COLIC</name>
<dbReference type="PANTHER" id="PTHR43546">
    <property type="entry name" value="UPF0173 METAL-DEPENDENT HYDROLASE MJ1163-RELATED"/>
    <property type="match status" value="1"/>
</dbReference>
<dbReference type="AlphaFoldDB" id="A0A162NMT7"/>
<dbReference type="InterPro" id="IPR036866">
    <property type="entry name" value="RibonucZ/Hydroxyglut_hydro"/>
</dbReference>
<accession>A0A162NMT7</accession>
<feature type="domain" description="Metallo-beta-lactamase" evidence="1">
    <location>
        <begin position="33"/>
        <end position="102"/>
    </location>
</feature>
<organism evidence="2 3">
    <name type="scientific">Colletotrichum incanum</name>
    <name type="common">Soybean anthracnose fungus</name>
    <dbReference type="NCBI Taxonomy" id="1573173"/>
    <lineage>
        <taxon>Eukaryota</taxon>
        <taxon>Fungi</taxon>
        <taxon>Dikarya</taxon>
        <taxon>Ascomycota</taxon>
        <taxon>Pezizomycotina</taxon>
        <taxon>Sordariomycetes</taxon>
        <taxon>Hypocreomycetidae</taxon>
        <taxon>Glomerellales</taxon>
        <taxon>Glomerellaceae</taxon>
        <taxon>Colletotrichum</taxon>
        <taxon>Colletotrichum spaethianum species complex</taxon>
    </lineage>
</organism>
<dbReference type="Gene3D" id="3.60.15.10">
    <property type="entry name" value="Ribonuclease Z/Hydroxyacylglutathione hydrolase-like"/>
    <property type="match status" value="1"/>
</dbReference>
<keyword evidence="3" id="KW-1185">Reference proteome</keyword>
<proteinExistence type="predicted"/>
<sequence>MMDPPTLEFFGATTFRLRAEGITIFHDTWLEKPAMMKRHIELEDVQEVDYILISHAHFDHLPGADRLALKTGATVIANCEAINLLRRAGVPESQLLPVAGGERVPIFTRAIREQAVAGTCDVLHGPPGSPVRPHPKLASFAIHVWPSLHCLMPGSDMKEMPPVFDTGKVYSGSATEFDCTVDITNNMTWGLLRLHEIIPADKMDDKLRAVVEFMKDRKRNVMSGCDGGQLMFNVVIGDRALLFNSHLGAYEGIMRMVDPRPQVVVLGIAGRANHNGRPFEGSAAQFAVKELQWLQEPTKVIWCLHDESPLPPFEVDTIPAAQLVKQETKVEVVELPYAEPYVIF</sequence>
<comment type="caution">
    <text evidence="2">The sequence shown here is derived from an EMBL/GenBank/DDBJ whole genome shotgun (WGS) entry which is preliminary data.</text>
</comment>
<evidence type="ECO:0000313" key="3">
    <source>
        <dbReference type="Proteomes" id="UP000076584"/>
    </source>
</evidence>
<dbReference type="Proteomes" id="UP000076584">
    <property type="component" value="Unassembled WGS sequence"/>
</dbReference>
<evidence type="ECO:0000259" key="1">
    <source>
        <dbReference type="Pfam" id="PF12706"/>
    </source>
</evidence>
<dbReference type="SUPFAM" id="SSF56281">
    <property type="entry name" value="Metallo-hydrolase/oxidoreductase"/>
    <property type="match status" value="1"/>
</dbReference>
<reference evidence="2 3" key="1">
    <citation type="submission" date="2015-06" db="EMBL/GenBank/DDBJ databases">
        <title>Survival trade-offs in plant roots during colonization by closely related pathogenic and mutualistic fungi.</title>
        <authorList>
            <person name="Hacquard S."/>
            <person name="Kracher B."/>
            <person name="Hiruma K."/>
            <person name="Weinman A."/>
            <person name="Muench P."/>
            <person name="Garrido Oter R."/>
            <person name="Ver Loren van Themaat E."/>
            <person name="Dallerey J.-F."/>
            <person name="Damm U."/>
            <person name="Henrissat B."/>
            <person name="Lespinet O."/>
            <person name="Thon M."/>
            <person name="Kemen E."/>
            <person name="McHardy A.C."/>
            <person name="Schulze-Lefert P."/>
            <person name="O'Connell R.J."/>
        </authorList>
    </citation>
    <scope>NUCLEOTIDE SEQUENCE [LARGE SCALE GENOMIC DNA]</scope>
    <source>
        <strain evidence="2 3">MAFF 238704</strain>
    </source>
</reference>
<dbReference type="Pfam" id="PF12706">
    <property type="entry name" value="Lactamase_B_2"/>
    <property type="match status" value="1"/>
</dbReference>
<dbReference type="InterPro" id="IPR001279">
    <property type="entry name" value="Metallo-B-lactamas"/>
</dbReference>
<dbReference type="EMBL" id="LFIW01000521">
    <property type="protein sequence ID" value="KZL86118.1"/>
    <property type="molecule type" value="Genomic_DNA"/>
</dbReference>
<gene>
    <name evidence="2" type="ORF">CI238_07131</name>
</gene>
<dbReference type="InterPro" id="IPR050114">
    <property type="entry name" value="UPF0173_UPF0282_UlaG_hydrolase"/>
</dbReference>